<evidence type="ECO:0008006" key="4">
    <source>
        <dbReference type="Google" id="ProtNLM"/>
    </source>
</evidence>
<proteinExistence type="inferred from homology"/>
<evidence type="ECO:0000256" key="2">
    <source>
        <dbReference type="ARBA" id="ARBA00022801"/>
    </source>
</evidence>
<sequence length="209" mass="23839">MLKEKPNKPQALSGFEHINRYWDPHIQWWAAKILPGEVYVTQNQNELICTTLGSCVSACIRDPINGIGGMNHFMLPCTGNEPSDCWQGFGNRYGNYAMETLINELMKAGADKNNFEMKVCGGGRIIQGMSDVGKQNSEFILEYAELENIKVICSDLGDIYPRKVMFFPQSGKLMIKHIHELHNDTIQHREQSYIDTIKSYDKTNQVELF</sequence>
<organism evidence="3">
    <name type="scientific">marine sediment metagenome</name>
    <dbReference type="NCBI Taxonomy" id="412755"/>
    <lineage>
        <taxon>unclassified sequences</taxon>
        <taxon>metagenomes</taxon>
        <taxon>ecological metagenomes</taxon>
    </lineage>
</organism>
<dbReference type="Pfam" id="PF03975">
    <property type="entry name" value="CheD"/>
    <property type="match status" value="1"/>
</dbReference>
<dbReference type="InterPro" id="IPR005659">
    <property type="entry name" value="Chemorcpt_Glu_NH3ase_CheD"/>
</dbReference>
<dbReference type="GO" id="GO:0006935">
    <property type="term" value="P:chemotaxis"/>
    <property type="evidence" value="ECO:0007669"/>
    <property type="project" value="UniProtKB-KW"/>
</dbReference>
<dbReference type="InterPro" id="IPR038592">
    <property type="entry name" value="CheD-like_sf"/>
</dbReference>
<dbReference type="AlphaFoldDB" id="A0A0F9P911"/>
<name>A0A0F9P911_9ZZZZ</name>
<dbReference type="CDD" id="cd16352">
    <property type="entry name" value="CheD"/>
    <property type="match status" value="1"/>
</dbReference>
<evidence type="ECO:0000313" key="3">
    <source>
        <dbReference type="EMBL" id="KKN26594.1"/>
    </source>
</evidence>
<dbReference type="SUPFAM" id="SSF64438">
    <property type="entry name" value="CNF1/YfiH-like putative cysteine hydrolases"/>
    <property type="match status" value="1"/>
</dbReference>
<evidence type="ECO:0000256" key="1">
    <source>
        <dbReference type="ARBA" id="ARBA00022500"/>
    </source>
</evidence>
<comment type="caution">
    <text evidence="3">The sequence shown here is derived from an EMBL/GenBank/DDBJ whole genome shotgun (WGS) entry which is preliminary data.</text>
</comment>
<dbReference type="HAMAP" id="MF_01440">
    <property type="entry name" value="CheD"/>
    <property type="match status" value="1"/>
</dbReference>
<keyword evidence="1" id="KW-0145">Chemotaxis</keyword>
<dbReference type="EMBL" id="LAZR01002707">
    <property type="protein sequence ID" value="KKN26594.1"/>
    <property type="molecule type" value="Genomic_DNA"/>
</dbReference>
<dbReference type="PANTHER" id="PTHR35147">
    <property type="entry name" value="CHEMORECEPTOR GLUTAMINE DEAMIDASE CHED-RELATED"/>
    <property type="match status" value="1"/>
</dbReference>
<reference evidence="3" key="1">
    <citation type="journal article" date="2015" name="Nature">
        <title>Complex archaea that bridge the gap between prokaryotes and eukaryotes.</title>
        <authorList>
            <person name="Spang A."/>
            <person name="Saw J.H."/>
            <person name="Jorgensen S.L."/>
            <person name="Zaremba-Niedzwiedzka K."/>
            <person name="Martijn J."/>
            <person name="Lind A.E."/>
            <person name="van Eijk R."/>
            <person name="Schleper C."/>
            <person name="Guy L."/>
            <person name="Ettema T.J."/>
        </authorList>
    </citation>
    <scope>NUCLEOTIDE SEQUENCE</scope>
</reference>
<dbReference type="InterPro" id="IPR011324">
    <property type="entry name" value="Cytotoxic_necrot_fac-like_cat"/>
</dbReference>
<dbReference type="Gene3D" id="3.30.1330.200">
    <property type="match status" value="1"/>
</dbReference>
<accession>A0A0F9P911</accession>
<dbReference type="PANTHER" id="PTHR35147:SF2">
    <property type="entry name" value="CHEMORECEPTOR GLUTAMINE DEAMIDASE CHED-RELATED"/>
    <property type="match status" value="1"/>
</dbReference>
<keyword evidence="2" id="KW-0378">Hydrolase</keyword>
<dbReference type="GO" id="GO:0050568">
    <property type="term" value="F:protein-glutamine glutaminase activity"/>
    <property type="evidence" value="ECO:0007669"/>
    <property type="project" value="InterPro"/>
</dbReference>
<protein>
    <recommendedName>
        <fullName evidence="4">Chemoreceptor glutamine deamidase CheD</fullName>
    </recommendedName>
</protein>
<dbReference type="NCBIfam" id="NF010013">
    <property type="entry name" value="PRK13487.1"/>
    <property type="match status" value="1"/>
</dbReference>
<gene>
    <name evidence="3" type="ORF">LCGC14_0873120</name>
</gene>